<name>A0A6L6VG77_AGRVI</name>
<dbReference type="AlphaFoldDB" id="A0A6L6VG77"/>
<reference evidence="3 4" key="1">
    <citation type="submission" date="2019-12" db="EMBL/GenBank/DDBJ databases">
        <title>Whole-genome sequencing of Allorhizobium vitis.</title>
        <authorList>
            <person name="Gan H.M."/>
            <person name="Szegedi E."/>
            <person name="Burr T."/>
            <person name="Savka M.A."/>
        </authorList>
    </citation>
    <scope>NUCLEOTIDE SEQUENCE [LARGE SCALE GENOMIC DNA]</scope>
    <source>
        <strain evidence="3 4">CG516</strain>
    </source>
</reference>
<dbReference type="Pfam" id="PF12850">
    <property type="entry name" value="Metallophos_2"/>
    <property type="match status" value="1"/>
</dbReference>
<dbReference type="Proteomes" id="UP000477951">
    <property type="component" value="Unassembled WGS sequence"/>
</dbReference>
<dbReference type="SUPFAM" id="SSF56300">
    <property type="entry name" value="Metallo-dependent phosphatases"/>
    <property type="match status" value="1"/>
</dbReference>
<proteinExistence type="inferred from homology"/>
<dbReference type="EMBL" id="WPHR01000007">
    <property type="protein sequence ID" value="MUZ73307.1"/>
    <property type="molecule type" value="Genomic_DNA"/>
</dbReference>
<organism evidence="3 4">
    <name type="scientific">Agrobacterium vitis</name>
    <name type="common">Rhizobium vitis</name>
    <dbReference type="NCBI Taxonomy" id="373"/>
    <lineage>
        <taxon>Bacteria</taxon>
        <taxon>Pseudomonadati</taxon>
        <taxon>Pseudomonadota</taxon>
        <taxon>Alphaproteobacteria</taxon>
        <taxon>Hyphomicrobiales</taxon>
        <taxon>Rhizobiaceae</taxon>
        <taxon>Rhizobium/Agrobacterium group</taxon>
        <taxon>Agrobacterium</taxon>
    </lineage>
</organism>
<feature type="domain" description="Calcineurin-like phosphoesterase" evidence="2">
    <location>
        <begin position="1"/>
        <end position="73"/>
    </location>
</feature>
<sequence length="342" mass="38337">MKILLASDIHDNVVAVERMRAQETNQFDAVIIAGDIGSYKAQEIFDIFSSFECPVLYVYGNWDHKLEYDTSFGANCRHLHLNPFSLGDIAFVGFSGCTASWGRNPFAAHLRQEIDGQHPGIVSELSAARSHQDQVTSVIEAEYASALEELMASSRRRPSRAKIAVLDERRRVKLSAVVDDVAKLKKSEAFSRYHNDLSGVTVAAQTLNRAALAEVIKGADRQVSRTVIVTHDRLSKTQEGFSGVPVFLFGHRHGFNETTFQGAQYVNVSVLDNRLLLRSRAIAAGKRKREFKNLNTGNYGVMEWTPQLGFTFRRVDLEVDPSWQDEWEVEDDFQKPGAPFLA</sequence>
<evidence type="ECO:0000259" key="2">
    <source>
        <dbReference type="Pfam" id="PF12850"/>
    </source>
</evidence>
<protein>
    <recommendedName>
        <fullName evidence="2">Calcineurin-like phosphoesterase domain-containing protein</fullName>
    </recommendedName>
</protein>
<dbReference type="RefSeq" id="WP_156614744.1">
    <property type="nucleotide sequence ID" value="NZ_WPHR01000007.1"/>
</dbReference>
<dbReference type="Gene3D" id="3.60.21.10">
    <property type="match status" value="1"/>
</dbReference>
<evidence type="ECO:0000313" key="3">
    <source>
        <dbReference type="EMBL" id="MUZ73307.1"/>
    </source>
</evidence>
<evidence type="ECO:0000313" key="4">
    <source>
        <dbReference type="Proteomes" id="UP000477951"/>
    </source>
</evidence>
<dbReference type="InterPro" id="IPR029052">
    <property type="entry name" value="Metallo-depent_PP-like"/>
</dbReference>
<dbReference type="InterPro" id="IPR024654">
    <property type="entry name" value="Calcineurin-like_PHP_lpxH"/>
</dbReference>
<comment type="similarity">
    <text evidence="1">Belongs to the metallophosphoesterase superfamily. YfcE family.</text>
</comment>
<comment type="caution">
    <text evidence="3">The sequence shown here is derived from an EMBL/GenBank/DDBJ whole genome shotgun (WGS) entry which is preliminary data.</text>
</comment>
<evidence type="ECO:0000256" key="1">
    <source>
        <dbReference type="ARBA" id="ARBA00008950"/>
    </source>
</evidence>
<accession>A0A6L6VG77</accession>
<gene>
    <name evidence="3" type="ORF">GOZ90_11505</name>
</gene>